<dbReference type="eggNOG" id="COG3768">
    <property type="taxonomic scope" value="Bacteria"/>
</dbReference>
<dbReference type="STRING" id="221988.MS0761"/>
<protein>
    <recommendedName>
        <fullName evidence="8">UPF0283 membrane protein MS0761</fullName>
    </recommendedName>
</protein>
<evidence type="ECO:0000256" key="4">
    <source>
        <dbReference type="ARBA" id="ARBA00022519"/>
    </source>
</evidence>
<dbReference type="HAMAP" id="MF_01085">
    <property type="entry name" value="UPF0283"/>
    <property type="match status" value="1"/>
</dbReference>
<dbReference type="AlphaFoldDB" id="Q65UJ2"/>
<comment type="subcellular location">
    <subcellularLocation>
        <location evidence="1 8">Cell inner membrane</location>
        <topology evidence="1 8">Multi-pass membrane protein</topology>
    </subcellularLocation>
</comment>
<dbReference type="Pfam" id="PF05128">
    <property type="entry name" value="DUF697"/>
    <property type="match status" value="1"/>
</dbReference>
<evidence type="ECO:0000256" key="2">
    <source>
        <dbReference type="ARBA" id="ARBA00008255"/>
    </source>
</evidence>
<dbReference type="HOGENOM" id="CLU_057693_2_0_6"/>
<dbReference type="Proteomes" id="UP000000607">
    <property type="component" value="Chromosome"/>
</dbReference>
<keyword evidence="3 8" id="KW-1003">Cell membrane</keyword>
<dbReference type="InterPro" id="IPR006507">
    <property type="entry name" value="UPF0283"/>
</dbReference>
<evidence type="ECO:0000256" key="1">
    <source>
        <dbReference type="ARBA" id="ARBA00004429"/>
    </source>
</evidence>
<dbReference type="EMBL" id="AE016827">
    <property type="protein sequence ID" value="AAU37368.1"/>
    <property type="molecule type" value="Genomic_DNA"/>
</dbReference>
<dbReference type="InterPro" id="IPR021147">
    <property type="entry name" value="DUF697"/>
</dbReference>
<keyword evidence="6 8" id="KW-1133">Transmembrane helix</keyword>
<keyword evidence="5 8" id="KW-0812">Transmembrane</keyword>
<proteinExistence type="inferred from homology"/>
<evidence type="ECO:0000256" key="9">
    <source>
        <dbReference type="SAM" id="MobiDB-lite"/>
    </source>
</evidence>
<evidence type="ECO:0000256" key="7">
    <source>
        <dbReference type="ARBA" id="ARBA00023136"/>
    </source>
</evidence>
<evidence type="ECO:0000313" key="10">
    <source>
        <dbReference type="EMBL" id="AAU37368.1"/>
    </source>
</evidence>
<gene>
    <name evidence="10" type="ordered locus">MS0761</name>
</gene>
<feature type="region of interest" description="Disordered" evidence="9">
    <location>
        <begin position="1"/>
        <end position="24"/>
    </location>
</feature>
<evidence type="ECO:0000256" key="5">
    <source>
        <dbReference type="ARBA" id="ARBA00022692"/>
    </source>
</evidence>
<name>Q65UJ2_MANSM</name>
<evidence type="ECO:0000256" key="6">
    <source>
        <dbReference type="ARBA" id="ARBA00022989"/>
    </source>
</evidence>
<dbReference type="PANTHER" id="PTHR39342">
    <property type="entry name" value="UPF0283 MEMBRANE PROTEIN YCJF"/>
    <property type="match status" value="1"/>
</dbReference>
<reference evidence="10 11" key="1">
    <citation type="journal article" date="2004" name="Nat. Biotechnol.">
        <title>The genome sequence of the capnophilic rumen bacterium Mannheimia succiniciproducens.</title>
        <authorList>
            <person name="Hong S.H."/>
            <person name="Kim J.S."/>
            <person name="Lee S.Y."/>
            <person name="In Y.H."/>
            <person name="Choi S.S."/>
            <person name="Rih J.-K."/>
            <person name="Kim C.H."/>
            <person name="Jeong H."/>
            <person name="Hur C.G."/>
            <person name="Kim J.J."/>
        </authorList>
    </citation>
    <scope>NUCLEOTIDE SEQUENCE [LARGE SCALE GENOMIC DNA]</scope>
    <source>
        <strain evidence="11">KCTC 0769BP / MBEL55E</strain>
    </source>
</reference>
<dbReference type="NCBIfam" id="TIGR01620">
    <property type="entry name" value="hyp_HI0043"/>
    <property type="match status" value="1"/>
</dbReference>
<feature type="transmembrane region" description="Helical" evidence="8">
    <location>
        <begin position="231"/>
        <end position="253"/>
    </location>
</feature>
<dbReference type="GO" id="GO:0005886">
    <property type="term" value="C:plasma membrane"/>
    <property type="evidence" value="ECO:0007669"/>
    <property type="project" value="UniProtKB-SubCell"/>
</dbReference>
<comment type="similarity">
    <text evidence="2 8">Belongs to the UPF0283 family.</text>
</comment>
<dbReference type="PANTHER" id="PTHR39342:SF1">
    <property type="entry name" value="UPF0283 MEMBRANE PROTEIN YCJF"/>
    <property type="match status" value="1"/>
</dbReference>
<dbReference type="KEGG" id="msu:MS0761"/>
<feature type="transmembrane region" description="Helical" evidence="8">
    <location>
        <begin position="108"/>
        <end position="129"/>
    </location>
</feature>
<evidence type="ECO:0000256" key="3">
    <source>
        <dbReference type="ARBA" id="ARBA00022475"/>
    </source>
</evidence>
<keyword evidence="11" id="KW-1185">Reference proteome</keyword>
<accession>Q65UJ2</accession>
<evidence type="ECO:0000313" key="11">
    <source>
        <dbReference type="Proteomes" id="UP000000607"/>
    </source>
</evidence>
<organism evidence="10 11">
    <name type="scientific">Mannheimia succiniciproducens (strain KCTC 0769BP / MBEL55E)</name>
    <dbReference type="NCBI Taxonomy" id="221988"/>
    <lineage>
        <taxon>Bacteria</taxon>
        <taxon>Pseudomonadati</taxon>
        <taxon>Pseudomonadota</taxon>
        <taxon>Gammaproteobacteria</taxon>
        <taxon>Pasteurellales</taxon>
        <taxon>Pasteurellaceae</taxon>
        <taxon>Basfia</taxon>
    </lineage>
</organism>
<evidence type="ECO:0000256" key="8">
    <source>
        <dbReference type="HAMAP-Rule" id="MF_01085"/>
    </source>
</evidence>
<keyword evidence="4 8" id="KW-0997">Cell inner membrane</keyword>
<keyword evidence="7 8" id="KW-0472">Membrane</keyword>
<sequence>MKKSKMNDKIIFNQSENPKDSKEPTDFVAKQEFIDITDADVRLDPEDLTGEFSLGQEGELLTENLTESLTPKPRWWKKLLILTAVLFFGATVAQSVQWLIDTWQQQQWIYFVFALVSLFVVILGFSALFREWRRLAILRRHIDLQRQSETLLQKSAVNFEQDLPAQDSESGKQLCLKIAESMNLEPQYPALNQWQKQINESYSAQEVAYLFSQTLLKPIDAKAIKLVTKSAVEAGTIVAISPLALVDMFFIAWRNIRLVNRIARLYGIELGYASRLRLIRLVLLNVAFAGATELAQEIGMDWLSQDIAAKLSARAAQGIGVGLLTARLGIKAMEFCRPLVFSKQEKPKLTAIHRELLSTLKSTVFTSSKIKDKEKM</sequence>
<feature type="transmembrane region" description="Helical" evidence="8">
    <location>
        <begin position="79"/>
        <end position="96"/>
    </location>
</feature>